<dbReference type="GO" id="GO:1990837">
    <property type="term" value="F:sequence-specific double-stranded DNA binding"/>
    <property type="evidence" value="ECO:0007669"/>
    <property type="project" value="TreeGrafter"/>
</dbReference>
<evidence type="ECO:0000256" key="3">
    <source>
        <dbReference type="SAM" id="MobiDB-lite"/>
    </source>
</evidence>
<dbReference type="OrthoDB" id="6159439at2759"/>
<dbReference type="InParanoid" id="A0A067MLY8"/>
<reference evidence="6" key="1">
    <citation type="journal article" date="2014" name="Proc. Natl. Acad. Sci. U.S.A.">
        <title>Extensive sampling of basidiomycete genomes demonstrates inadequacy of the white-rot/brown-rot paradigm for wood decay fungi.</title>
        <authorList>
            <person name="Riley R."/>
            <person name="Salamov A.A."/>
            <person name="Brown D.W."/>
            <person name="Nagy L.G."/>
            <person name="Floudas D."/>
            <person name="Held B.W."/>
            <person name="Levasseur A."/>
            <person name="Lombard V."/>
            <person name="Morin E."/>
            <person name="Otillar R."/>
            <person name="Lindquist E.A."/>
            <person name="Sun H."/>
            <person name="LaButti K.M."/>
            <person name="Schmutz J."/>
            <person name="Jabbour D."/>
            <person name="Luo H."/>
            <person name="Baker S.E."/>
            <person name="Pisabarro A.G."/>
            <person name="Walton J.D."/>
            <person name="Blanchette R.A."/>
            <person name="Henrissat B."/>
            <person name="Martin F."/>
            <person name="Cullen D."/>
            <person name="Hibbett D.S."/>
            <person name="Grigoriev I.V."/>
        </authorList>
    </citation>
    <scope>NUCLEOTIDE SEQUENCE [LARGE SCALE GENOMIC DNA]</scope>
    <source>
        <strain evidence="6">FD-172 SS1</strain>
    </source>
</reference>
<keyword evidence="1 2" id="KW-0371">Homeobox</keyword>
<dbReference type="PANTHER" id="PTHR46255">
    <property type="entry name" value="SHORT STATURE HOMEOBOX"/>
    <property type="match status" value="1"/>
</dbReference>
<name>A0A067MLY8_BOTB1</name>
<dbReference type="STRING" id="930990.A0A067MLY8"/>
<dbReference type="Proteomes" id="UP000027195">
    <property type="component" value="Unassembled WGS sequence"/>
</dbReference>
<dbReference type="CDD" id="cd00086">
    <property type="entry name" value="homeodomain"/>
    <property type="match status" value="1"/>
</dbReference>
<gene>
    <name evidence="5" type="ORF">BOTBODRAFT_45725</name>
</gene>
<organism evidence="5 6">
    <name type="scientific">Botryobasidium botryosum (strain FD-172 SS1)</name>
    <dbReference type="NCBI Taxonomy" id="930990"/>
    <lineage>
        <taxon>Eukaryota</taxon>
        <taxon>Fungi</taxon>
        <taxon>Dikarya</taxon>
        <taxon>Basidiomycota</taxon>
        <taxon>Agaricomycotina</taxon>
        <taxon>Agaricomycetes</taxon>
        <taxon>Cantharellales</taxon>
        <taxon>Botryobasidiaceae</taxon>
        <taxon>Botryobasidium</taxon>
    </lineage>
</organism>
<keyword evidence="1 2" id="KW-0539">Nucleus</keyword>
<evidence type="ECO:0000259" key="4">
    <source>
        <dbReference type="PROSITE" id="PS50071"/>
    </source>
</evidence>
<dbReference type="SMART" id="SM00389">
    <property type="entry name" value="HOX"/>
    <property type="match status" value="1"/>
</dbReference>
<dbReference type="InterPro" id="IPR001356">
    <property type="entry name" value="HD"/>
</dbReference>
<dbReference type="GO" id="GO:0000981">
    <property type="term" value="F:DNA-binding transcription factor activity, RNA polymerase II-specific"/>
    <property type="evidence" value="ECO:0007669"/>
    <property type="project" value="TreeGrafter"/>
</dbReference>
<dbReference type="SUPFAM" id="SSF46689">
    <property type="entry name" value="Homeodomain-like"/>
    <property type="match status" value="1"/>
</dbReference>
<feature type="compositionally biased region" description="Polar residues" evidence="3">
    <location>
        <begin position="177"/>
        <end position="194"/>
    </location>
</feature>
<dbReference type="PANTHER" id="PTHR46255:SF3">
    <property type="entry name" value="HOMEOBOX DOMAIN-CONTAINING PROTEIN"/>
    <property type="match status" value="1"/>
</dbReference>
<dbReference type="PROSITE" id="PS50071">
    <property type="entry name" value="HOMEOBOX_2"/>
    <property type="match status" value="1"/>
</dbReference>
<keyword evidence="1 2" id="KW-0238">DNA-binding</keyword>
<evidence type="ECO:0000256" key="1">
    <source>
        <dbReference type="PROSITE-ProRule" id="PRU00108"/>
    </source>
</evidence>
<dbReference type="GO" id="GO:0005634">
    <property type="term" value="C:nucleus"/>
    <property type="evidence" value="ECO:0007669"/>
    <property type="project" value="UniProtKB-SubCell"/>
</dbReference>
<evidence type="ECO:0000256" key="2">
    <source>
        <dbReference type="RuleBase" id="RU000682"/>
    </source>
</evidence>
<feature type="compositionally biased region" description="Acidic residues" evidence="3">
    <location>
        <begin position="31"/>
        <end position="45"/>
    </location>
</feature>
<sequence>MNMGLPGDDGGDEGGSRKRIKGKGKAKVEEDQSPEPAEQESEQDEGQGLVPGTSEGLPRKKKRTRILPTAHQAAALYALLARSRFPTTAMREEVGKAIGLSPRKVQVWFQNQRQKARRLNRSASDDHRQASALMPPDERLSHQPTHPSRPQLQHSYIPPNLRNSSSRPYITSGHDVSASSQESITYNFHNSTRWSPLPASEPSGSERSRSAEALSPGGHRSPLTRPLLPHHSGPSQPDSAVHQSLTFASLANQGFHSPIEADPYGYPIHLPPLRNDLVLSRSLPPAYSLGHSPSASLIHLHSSPHLASDIRPNTSHGRPHSGLIPGIPPPFTLQPQPVWTSEPSLPPRISPPSVSVISEHMSPGYRRSRSHSDVHQDPQLPWFQRNMPTPPVTSRGVDAAGQPRSPIALLHPGGSGTNSGPH</sequence>
<feature type="domain" description="Homeobox" evidence="4">
    <location>
        <begin position="59"/>
        <end position="119"/>
    </location>
</feature>
<dbReference type="Pfam" id="PF00046">
    <property type="entry name" value="Homeodomain"/>
    <property type="match status" value="1"/>
</dbReference>
<feature type="region of interest" description="Disordered" evidence="3">
    <location>
        <begin position="1"/>
        <end position="65"/>
    </location>
</feature>
<comment type="subcellular location">
    <subcellularLocation>
        <location evidence="1 2">Nucleus</location>
    </subcellularLocation>
</comment>
<dbReference type="InterPro" id="IPR052631">
    <property type="entry name" value="Paired_homeobox_Bicoid"/>
</dbReference>
<dbReference type="AlphaFoldDB" id="A0A067MLY8"/>
<dbReference type="EMBL" id="KL198049">
    <property type="protein sequence ID" value="KDQ12606.1"/>
    <property type="molecule type" value="Genomic_DNA"/>
</dbReference>
<evidence type="ECO:0000313" key="6">
    <source>
        <dbReference type="Proteomes" id="UP000027195"/>
    </source>
</evidence>
<protein>
    <recommendedName>
        <fullName evidence="4">Homeobox domain-containing protein</fullName>
    </recommendedName>
</protein>
<evidence type="ECO:0000313" key="5">
    <source>
        <dbReference type="EMBL" id="KDQ12606.1"/>
    </source>
</evidence>
<feature type="compositionally biased region" description="Polar residues" evidence="3">
    <location>
        <begin position="142"/>
        <end position="154"/>
    </location>
</feature>
<dbReference type="InterPro" id="IPR009057">
    <property type="entry name" value="Homeodomain-like_sf"/>
</dbReference>
<keyword evidence="6" id="KW-1185">Reference proteome</keyword>
<proteinExistence type="predicted"/>
<feature type="region of interest" description="Disordered" evidence="3">
    <location>
        <begin position="356"/>
        <end position="422"/>
    </location>
</feature>
<dbReference type="HOGENOM" id="CLU_033345_0_0_1"/>
<feature type="DNA-binding region" description="Homeobox" evidence="1">
    <location>
        <begin position="61"/>
        <end position="120"/>
    </location>
</feature>
<feature type="compositionally biased region" description="Gly residues" evidence="3">
    <location>
        <begin position="413"/>
        <end position="422"/>
    </location>
</feature>
<dbReference type="Gene3D" id="1.10.10.60">
    <property type="entry name" value="Homeodomain-like"/>
    <property type="match status" value="1"/>
</dbReference>
<accession>A0A067MLY8</accession>
<feature type="region of interest" description="Disordered" evidence="3">
    <location>
        <begin position="116"/>
        <end position="241"/>
    </location>
</feature>